<evidence type="ECO:0000313" key="2">
    <source>
        <dbReference type="Proteomes" id="UP000824540"/>
    </source>
</evidence>
<name>A0A8T2NR79_9TELE</name>
<accession>A0A8T2NR79</accession>
<reference evidence="1" key="1">
    <citation type="thesis" date="2021" institute="BYU ScholarsArchive" country="Provo, UT, USA">
        <title>Applications of and Algorithms for Genome Assembly and Genomic Analyses with an Emphasis on Marine Teleosts.</title>
        <authorList>
            <person name="Pickett B.D."/>
        </authorList>
    </citation>
    <scope>NUCLEOTIDE SEQUENCE</scope>
    <source>
        <strain evidence="1">HI-2016</strain>
    </source>
</reference>
<keyword evidence="2" id="KW-1185">Reference proteome</keyword>
<comment type="caution">
    <text evidence="1">The sequence shown here is derived from an EMBL/GenBank/DDBJ whole genome shotgun (WGS) entry which is preliminary data.</text>
</comment>
<sequence length="130" mass="14495">MEEFMLDHGHQPASPYIKKHVEAKAVLQTQRSSSSASLKISPPATELAWARRLRKWPLGTCQACRSWWAELMVLERPRLVATAASKVSVSCCPAESGLHRSSCSCRTRSPHTLRQTTNRLQAPDSPQESL</sequence>
<dbReference type="EMBL" id="JAFBMS010000024">
    <property type="protein sequence ID" value="KAG9343403.1"/>
    <property type="molecule type" value="Genomic_DNA"/>
</dbReference>
<evidence type="ECO:0000313" key="1">
    <source>
        <dbReference type="EMBL" id="KAG9343403.1"/>
    </source>
</evidence>
<dbReference type="AlphaFoldDB" id="A0A8T2NR79"/>
<dbReference type="Proteomes" id="UP000824540">
    <property type="component" value="Unassembled WGS sequence"/>
</dbReference>
<protein>
    <submittedName>
        <fullName evidence="1">Uncharacterized protein</fullName>
    </submittedName>
</protein>
<proteinExistence type="predicted"/>
<organism evidence="1 2">
    <name type="scientific">Albula glossodonta</name>
    <name type="common">roundjaw bonefish</name>
    <dbReference type="NCBI Taxonomy" id="121402"/>
    <lineage>
        <taxon>Eukaryota</taxon>
        <taxon>Metazoa</taxon>
        <taxon>Chordata</taxon>
        <taxon>Craniata</taxon>
        <taxon>Vertebrata</taxon>
        <taxon>Euteleostomi</taxon>
        <taxon>Actinopterygii</taxon>
        <taxon>Neopterygii</taxon>
        <taxon>Teleostei</taxon>
        <taxon>Albuliformes</taxon>
        <taxon>Albulidae</taxon>
        <taxon>Albula</taxon>
    </lineage>
</organism>
<gene>
    <name evidence="1" type="ORF">JZ751_014384</name>
</gene>